<keyword evidence="2" id="KW-0812">Transmembrane</keyword>
<feature type="compositionally biased region" description="Pro residues" evidence="1">
    <location>
        <begin position="453"/>
        <end position="466"/>
    </location>
</feature>
<feature type="transmembrane region" description="Helical" evidence="2">
    <location>
        <begin position="420"/>
        <end position="442"/>
    </location>
</feature>
<dbReference type="CDD" id="cd00063">
    <property type="entry name" value="FN3"/>
    <property type="match status" value="1"/>
</dbReference>
<feature type="domain" description="Fibronectin type-III" evidence="3">
    <location>
        <begin position="201"/>
        <end position="292"/>
    </location>
</feature>
<keyword evidence="5" id="KW-1185">Reference proteome</keyword>
<dbReference type="AlphaFoldDB" id="A0AAV4NYD0"/>
<dbReference type="InterPro" id="IPR036116">
    <property type="entry name" value="FN3_sf"/>
</dbReference>
<feature type="region of interest" description="Disordered" evidence="1">
    <location>
        <begin position="451"/>
        <end position="520"/>
    </location>
</feature>
<evidence type="ECO:0000259" key="3">
    <source>
        <dbReference type="PROSITE" id="PS50853"/>
    </source>
</evidence>
<sequence length="520" mass="56829">MAVFKQDTVDNALKRKLLGADRKRQSRGREAASRRSCATWTCAPIGSAPSPSAPSPPPPNELTSELDHDPCFNNTSKLDNLSHKIATLLGRKRPMEKAKHEFETSCLHGHNAQSARSGSRNQLVFGRQLASLFRIHLLHFSAADNPLRCDCTLLGLIERLNSTELLLPPCAQPQHLQGRAPDEVPWRTECPEDTVRYMDTGNSDVVHVKPRSPTSLAVSWRSRDASGWTVVYRREEDSPYQMTLAPHDHRPGDITLEGLQPRTAYVVCLAHVSQSRYTVEVGRCATARTPGAPAHTWTELEEVGAAAQSVSISWRLRAQGLLDDVSYRHEWTVRLRRKGAQYFTEVPVYDITKGAETDGQRYEYALGDLAPRTWYQVCLVDVEHGALEGKGEAVAPANASAPVCEEALTLGQPALQGAEIAAVVFACALCIAVCVVTVVLCYQKKLLKCKQPATPPETPPPRPETPPLRKVQGTTGSGDPGRPQSHPGHGAPPAVPQLQDSGLQGRPDFRSPSTAPDTEC</sequence>
<dbReference type="Gene3D" id="2.60.40.10">
    <property type="entry name" value="Immunoglobulins"/>
    <property type="match status" value="1"/>
</dbReference>
<evidence type="ECO:0000313" key="4">
    <source>
        <dbReference type="EMBL" id="GIX89776.1"/>
    </source>
</evidence>
<comment type="caution">
    <text evidence="4">The sequence shown here is derived from an EMBL/GenBank/DDBJ whole genome shotgun (WGS) entry which is preliminary data.</text>
</comment>
<dbReference type="InterPro" id="IPR003961">
    <property type="entry name" value="FN3_dom"/>
</dbReference>
<feature type="compositionally biased region" description="Polar residues" evidence="1">
    <location>
        <begin position="511"/>
        <end position="520"/>
    </location>
</feature>
<accession>A0AAV4NYD0</accession>
<dbReference type="EMBL" id="BPLR01021450">
    <property type="protein sequence ID" value="GIX89776.1"/>
    <property type="molecule type" value="Genomic_DNA"/>
</dbReference>
<name>A0AAV4NYD0_CAEEX</name>
<organism evidence="4 5">
    <name type="scientific">Caerostris extrusa</name>
    <name type="common">Bark spider</name>
    <name type="synonym">Caerostris bankana</name>
    <dbReference type="NCBI Taxonomy" id="172846"/>
    <lineage>
        <taxon>Eukaryota</taxon>
        <taxon>Metazoa</taxon>
        <taxon>Ecdysozoa</taxon>
        <taxon>Arthropoda</taxon>
        <taxon>Chelicerata</taxon>
        <taxon>Arachnida</taxon>
        <taxon>Araneae</taxon>
        <taxon>Araneomorphae</taxon>
        <taxon>Entelegynae</taxon>
        <taxon>Araneoidea</taxon>
        <taxon>Araneidae</taxon>
        <taxon>Caerostris</taxon>
    </lineage>
</organism>
<evidence type="ECO:0000256" key="1">
    <source>
        <dbReference type="SAM" id="MobiDB-lite"/>
    </source>
</evidence>
<feature type="region of interest" description="Disordered" evidence="1">
    <location>
        <begin position="43"/>
        <end position="67"/>
    </location>
</feature>
<keyword evidence="2" id="KW-0472">Membrane</keyword>
<reference evidence="4 5" key="1">
    <citation type="submission" date="2021-06" db="EMBL/GenBank/DDBJ databases">
        <title>Caerostris extrusa draft genome.</title>
        <authorList>
            <person name="Kono N."/>
            <person name="Arakawa K."/>
        </authorList>
    </citation>
    <scope>NUCLEOTIDE SEQUENCE [LARGE SCALE GENOMIC DNA]</scope>
</reference>
<protein>
    <submittedName>
        <fullName evidence="4">LRRCT domain-containing protein</fullName>
    </submittedName>
</protein>
<dbReference type="PROSITE" id="PS50853">
    <property type="entry name" value="FN3"/>
    <property type="match status" value="1"/>
</dbReference>
<dbReference type="Proteomes" id="UP001054945">
    <property type="component" value="Unassembled WGS sequence"/>
</dbReference>
<evidence type="ECO:0000256" key="2">
    <source>
        <dbReference type="SAM" id="Phobius"/>
    </source>
</evidence>
<proteinExistence type="predicted"/>
<keyword evidence="2" id="KW-1133">Transmembrane helix</keyword>
<feature type="compositionally biased region" description="Pro residues" evidence="1">
    <location>
        <begin position="51"/>
        <end position="60"/>
    </location>
</feature>
<gene>
    <name evidence="4" type="primary">AVEN_131243_1</name>
    <name evidence="4" type="ORF">CEXT_172091</name>
</gene>
<dbReference type="SUPFAM" id="SSF49265">
    <property type="entry name" value="Fibronectin type III"/>
    <property type="match status" value="1"/>
</dbReference>
<evidence type="ECO:0000313" key="5">
    <source>
        <dbReference type="Proteomes" id="UP001054945"/>
    </source>
</evidence>
<dbReference type="InterPro" id="IPR013783">
    <property type="entry name" value="Ig-like_fold"/>
</dbReference>
<dbReference type="SMART" id="SM00060">
    <property type="entry name" value="FN3"/>
    <property type="match status" value="2"/>
</dbReference>